<dbReference type="Proteomes" id="UP001341840">
    <property type="component" value="Unassembled WGS sequence"/>
</dbReference>
<comment type="caution">
    <text evidence="2">The sequence shown here is derived from an EMBL/GenBank/DDBJ whole genome shotgun (WGS) entry which is preliminary data.</text>
</comment>
<feature type="region of interest" description="Disordered" evidence="1">
    <location>
        <begin position="1"/>
        <end position="29"/>
    </location>
</feature>
<reference evidence="2 3" key="1">
    <citation type="journal article" date="2023" name="Plants (Basel)">
        <title>Bridging the Gap: Combining Genomics and Transcriptomics Approaches to Understand Stylosanthes scabra, an Orphan Legume from the Brazilian Caatinga.</title>
        <authorList>
            <person name="Ferreira-Neto J.R.C."/>
            <person name="da Silva M.D."/>
            <person name="Binneck E."/>
            <person name="de Melo N.F."/>
            <person name="da Silva R.H."/>
            <person name="de Melo A.L.T.M."/>
            <person name="Pandolfi V."/>
            <person name="Bustamante F.O."/>
            <person name="Brasileiro-Vidal A.C."/>
            <person name="Benko-Iseppon A.M."/>
        </authorList>
    </citation>
    <scope>NUCLEOTIDE SEQUENCE [LARGE SCALE GENOMIC DNA]</scope>
    <source>
        <tissue evidence="2">Leaves</tissue>
    </source>
</reference>
<feature type="non-terminal residue" evidence="2">
    <location>
        <position position="67"/>
    </location>
</feature>
<gene>
    <name evidence="2" type="ORF">PIB30_065315</name>
</gene>
<proteinExistence type="predicted"/>
<dbReference type="EMBL" id="JASCZI010242305">
    <property type="protein sequence ID" value="MED6210566.1"/>
    <property type="molecule type" value="Genomic_DNA"/>
</dbReference>
<evidence type="ECO:0000256" key="1">
    <source>
        <dbReference type="SAM" id="MobiDB-lite"/>
    </source>
</evidence>
<accession>A0ABU6YM96</accession>
<name>A0ABU6YM96_9FABA</name>
<feature type="region of interest" description="Disordered" evidence="1">
    <location>
        <begin position="44"/>
        <end position="67"/>
    </location>
</feature>
<sequence>MGVLPLNPPAATDPQQNQLPETSKKQHVNVQQNLESSYSVNQQIPDTQKGDTMQFINDGTPKQQEQN</sequence>
<evidence type="ECO:0000313" key="3">
    <source>
        <dbReference type="Proteomes" id="UP001341840"/>
    </source>
</evidence>
<organism evidence="2 3">
    <name type="scientific">Stylosanthes scabra</name>
    <dbReference type="NCBI Taxonomy" id="79078"/>
    <lineage>
        <taxon>Eukaryota</taxon>
        <taxon>Viridiplantae</taxon>
        <taxon>Streptophyta</taxon>
        <taxon>Embryophyta</taxon>
        <taxon>Tracheophyta</taxon>
        <taxon>Spermatophyta</taxon>
        <taxon>Magnoliopsida</taxon>
        <taxon>eudicotyledons</taxon>
        <taxon>Gunneridae</taxon>
        <taxon>Pentapetalae</taxon>
        <taxon>rosids</taxon>
        <taxon>fabids</taxon>
        <taxon>Fabales</taxon>
        <taxon>Fabaceae</taxon>
        <taxon>Papilionoideae</taxon>
        <taxon>50 kb inversion clade</taxon>
        <taxon>dalbergioids sensu lato</taxon>
        <taxon>Dalbergieae</taxon>
        <taxon>Pterocarpus clade</taxon>
        <taxon>Stylosanthes</taxon>
    </lineage>
</organism>
<protein>
    <submittedName>
        <fullName evidence="2">Uncharacterized protein</fullName>
    </submittedName>
</protein>
<evidence type="ECO:0000313" key="2">
    <source>
        <dbReference type="EMBL" id="MED6210566.1"/>
    </source>
</evidence>
<keyword evidence="3" id="KW-1185">Reference proteome</keyword>